<feature type="compositionally biased region" description="Basic and acidic residues" evidence="7">
    <location>
        <begin position="1136"/>
        <end position="1151"/>
    </location>
</feature>
<dbReference type="Gene3D" id="2.40.70.10">
    <property type="entry name" value="Acid Proteases"/>
    <property type="match status" value="1"/>
</dbReference>
<protein>
    <recommendedName>
        <fullName evidence="8">Integrase catalytic domain-containing protein</fullName>
    </recommendedName>
</protein>
<reference evidence="9 10" key="1">
    <citation type="submission" date="2024-02" db="EMBL/GenBank/DDBJ databases">
        <title>Chromosome-scale genome assembly of the rough periwinkle Littorina saxatilis.</title>
        <authorList>
            <person name="De Jode A."/>
            <person name="Faria R."/>
            <person name="Formenti G."/>
            <person name="Sims Y."/>
            <person name="Smith T.P."/>
            <person name="Tracey A."/>
            <person name="Wood J.M.D."/>
            <person name="Zagrodzka Z.B."/>
            <person name="Johannesson K."/>
            <person name="Butlin R.K."/>
            <person name="Leder E.H."/>
        </authorList>
    </citation>
    <scope>NUCLEOTIDE SEQUENCE [LARGE SCALE GENOMIC DNA]</scope>
    <source>
        <strain evidence="9">Snail1</strain>
        <tissue evidence="9">Muscle</tissue>
    </source>
</reference>
<dbReference type="PROSITE" id="PS50994">
    <property type="entry name" value="INTEGRASE"/>
    <property type="match status" value="1"/>
</dbReference>
<dbReference type="InterPro" id="IPR043502">
    <property type="entry name" value="DNA/RNA_pol_sf"/>
</dbReference>
<evidence type="ECO:0000256" key="4">
    <source>
        <dbReference type="ARBA" id="ARBA00022759"/>
    </source>
</evidence>
<dbReference type="PANTHER" id="PTHR37984">
    <property type="entry name" value="PROTEIN CBG26694"/>
    <property type="match status" value="1"/>
</dbReference>
<dbReference type="CDD" id="cd01647">
    <property type="entry name" value="RT_LTR"/>
    <property type="match status" value="1"/>
</dbReference>
<keyword evidence="1" id="KW-0808">Transferase</keyword>
<dbReference type="GO" id="GO:0003964">
    <property type="term" value="F:RNA-directed DNA polymerase activity"/>
    <property type="evidence" value="ECO:0007669"/>
    <property type="project" value="UniProtKB-KW"/>
</dbReference>
<keyword evidence="10" id="KW-1185">Reference proteome</keyword>
<gene>
    <name evidence="9" type="ORF">V1264_016637</name>
</gene>
<feature type="compositionally biased region" description="Low complexity" evidence="7">
    <location>
        <begin position="1056"/>
        <end position="1082"/>
    </location>
</feature>
<keyword evidence="4" id="KW-0255">Endonuclease</keyword>
<comment type="caution">
    <text evidence="9">The sequence shown here is derived from an EMBL/GenBank/DDBJ whole genome shotgun (WGS) entry which is preliminary data.</text>
</comment>
<evidence type="ECO:0000313" key="10">
    <source>
        <dbReference type="Proteomes" id="UP001374579"/>
    </source>
</evidence>
<dbReference type="GO" id="GO:0003676">
    <property type="term" value="F:nucleic acid binding"/>
    <property type="evidence" value="ECO:0007669"/>
    <property type="project" value="InterPro"/>
</dbReference>
<keyword evidence="6" id="KW-0695">RNA-directed DNA polymerase</keyword>
<dbReference type="FunFam" id="3.30.420.10:FF:000063">
    <property type="entry name" value="Retrovirus-related Pol polyprotein from transposon 297-like Protein"/>
    <property type="match status" value="1"/>
</dbReference>
<dbReference type="Pfam" id="PF00665">
    <property type="entry name" value="rve"/>
    <property type="match status" value="1"/>
</dbReference>
<dbReference type="Gene3D" id="1.10.340.70">
    <property type="match status" value="1"/>
</dbReference>
<evidence type="ECO:0000256" key="2">
    <source>
        <dbReference type="ARBA" id="ARBA00022695"/>
    </source>
</evidence>
<evidence type="ECO:0000256" key="5">
    <source>
        <dbReference type="ARBA" id="ARBA00022801"/>
    </source>
</evidence>
<feature type="compositionally biased region" description="Polar residues" evidence="7">
    <location>
        <begin position="1111"/>
        <end position="1128"/>
    </location>
</feature>
<keyword evidence="2" id="KW-0548">Nucleotidyltransferase</keyword>
<evidence type="ECO:0000256" key="3">
    <source>
        <dbReference type="ARBA" id="ARBA00022722"/>
    </source>
</evidence>
<dbReference type="GO" id="GO:0004519">
    <property type="term" value="F:endonuclease activity"/>
    <property type="evidence" value="ECO:0007669"/>
    <property type="project" value="UniProtKB-KW"/>
</dbReference>
<dbReference type="InterPro" id="IPR000477">
    <property type="entry name" value="RT_dom"/>
</dbReference>
<dbReference type="Gene3D" id="3.10.10.10">
    <property type="entry name" value="HIV Type 1 Reverse Transcriptase, subunit A, domain 1"/>
    <property type="match status" value="1"/>
</dbReference>
<dbReference type="InterPro" id="IPR041373">
    <property type="entry name" value="RT_RNaseH"/>
</dbReference>
<dbReference type="InterPro" id="IPR041588">
    <property type="entry name" value="Integrase_H2C2"/>
</dbReference>
<feature type="region of interest" description="Disordered" evidence="7">
    <location>
        <begin position="1"/>
        <end position="23"/>
    </location>
</feature>
<dbReference type="SUPFAM" id="SSF53098">
    <property type="entry name" value="Ribonuclease H-like"/>
    <property type="match status" value="1"/>
</dbReference>
<dbReference type="InterPro" id="IPR036397">
    <property type="entry name" value="RNaseH_sf"/>
</dbReference>
<dbReference type="Gene3D" id="3.30.420.10">
    <property type="entry name" value="Ribonuclease H-like superfamily/Ribonuclease H"/>
    <property type="match status" value="1"/>
</dbReference>
<dbReference type="FunFam" id="1.10.340.70:FF:000003">
    <property type="entry name" value="Protein CBG25708"/>
    <property type="match status" value="1"/>
</dbReference>
<dbReference type="Proteomes" id="UP001374579">
    <property type="component" value="Unassembled WGS sequence"/>
</dbReference>
<dbReference type="InterPro" id="IPR012337">
    <property type="entry name" value="RNaseH-like_sf"/>
</dbReference>
<dbReference type="GO" id="GO:0015074">
    <property type="term" value="P:DNA integration"/>
    <property type="evidence" value="ECO:0007669"/>
    <property type="project" value="InterPro"/>
</dbReference>
<dbReference type="Pfam" id="PF17917">
    <property type="entry name" value="RT_RNaseH"/>
    <property type="match status" value="1"/>
</dbReference>
<keyword evidence="3" id="KW-0540">Nuclease</keyword>
<dbReference type="EMBL" id="JBAMIC010000007">
    <property type="protein sequence ID" value="KAK7105231.1"/>
    <property type="molecule type" value="Genomic_DNA"/>
</dbReference>
<dbReference type="InterPro" id="IPR021109">
    <property type="entry name" value="Peptidase_aspartic_dom_sf"/>
</dbReference>
<name>A0AAN9BHF7_9CAEN</name>
<dbReference type="GO" id="GO:0016787">
    <property type="term" value="F:hydrolase activity"/>
    <property type="evidence" value="ECO:0007669"/>
    <property type="project" value="UniProtKB-KW"/>
</dbReference>
<keyword evidence="5" id="KW-0378">Hydrolase</keyword>
<accession>A0AAN9BHF7</accession>
<dbReference type="PANTHER" id="PTHR37984:SF8">
    <property type="entry name" value="CCHC-TYPE DOMAIN-CONTAINING PROTEIN"/>
    <property type="match status" value="1"/>
</dbReference>
<dbReference type="CDD" id="cd05481">
    <property type="entry name" value="retropepsin_like_LTR_1"/>
    <property type="match status" value="1"/>
</dbReference>
<evidence type="ECO:0000256" key="6">
    <source>
        <dbReference type="ARBA" id="ARBA00022918"/>
    </source>
</evidence>
<feature type="region of interest" description="Disordered" evidence="7">
    <location>
        <begin position="1056"/>
        <end position="1151"/>
    </location>
</feature>
<proteinExistence type="predicted"/>
<feature type="domain" description="Integrase catalytic" evidence="8">
    <location>
        <begin position="805"/>
        <end position="979"/>
    </location>
</feature>
<evidence type="ECO:0000256" key="1">
    <source>
        <dbReference type="ARBA" id="ARBA00022679"/>
    </source>
</evidence>
<organism evidence="9 10">
    <name type="scientific">Littorina saxatilis</name>
    <dbReference type="NCBI Taxonomy" id="31220"/>
    <lineage>
        <taxon>Eukaryota</taxon>
        <taxon>Metazoa</taxon>
        <taxon>Spiralia</taxon>
        <taxon>Lophotrochozoa</taxon>
        <taxon>Mollusca</taxon>
        <taxon>Gastropoda</taxon>
        <taxon>Caenogastropoda</taxon>
        <taxon>Littorinimorpha</taxon>
        <taxon>Littorinoidea</taxon>
        <taxon>Littorinidae</taxon>
        <taxon>Littorina</taxon>
    </lineage>
</organism>
<dbReference type="InterPro" id="IPR050951">
    <property type="entry name" value="Retrovirus_Pol_polyprotein"/>
</dbReference>
<dbReference type="Pfam" id="PF00078">
    <property type="entry name" value="RVT_1"/>
    <property type="match status" value="1"/>
</dbReference>
<evidence type="ECO:0000313" key="9">
    <source>
        <dbReference type="EMBL" id="KAK7105231.1"/>
    </source>
</evidence>
<sequence length="1151" mass="130145">MAEAPAANPQRPHNARVNPPPPLNVKKGCEEWKLFKQMWQNYCIVSRLKDDDVPYSRALFLHTLGQEGLTVYNGLKLDDNPTVKQIMDAFDDHFIGKRNETYERYVFNKRDQKPNENVEDYIATLRTLANTCNFCECLKDTLLRDRIVLGIQDGPTRKELLQEAELTLEKCVHMCRAAESTSQQLKSLSVSAVDESGAEAYSVSHRDRDRNRPKLTSCKFCGQAHTWKKELCPAWGKTCKQCQKKNHFALKCTNMAKKKTKLHSIDVCDSDSESDTEQLLAVHSKQQEQSQKIIKAKMIVQGNTVACQVDCGASVNIIPARHAKDAALKETKKNLYVYNGTVLKPLGKTDLCIKNPRNGNNYKTEFIVIKENLTPLLGKKLSEEMGLITVNYDNFESVSRVDEKSDVLHDHSDVFSDSQGSLPGVATFTLKDNAVPVISASCRVPHAMTSKVEAELHKLTKEEIIAPVEEPTSWCSRMVVATKKSGKMRVCIDPRPLNKALKREHYPLPVMEDLLPRLSGAKVFSKLDLRNAYWHVHLDKESSLLTTFQTPFGVADRMQGGRPIAYSSRALTETETRYAQIEKEMLAIVFSLEKFHQYTFGRLVHIESDHKPLEAILQKPLSAAPRRLQGMMLRAQAYDIVVRYKKGKEMYLADTLSRAYINAPSKQEDIELVNMVAFLPIRQERLEKLKNATDDDETLQRLKKVIMTGWPEEKQDLPAELTSYFSFRDEISVQDGLIFKGERVVVPISMRHEMKTAVHSTHSGIDGCLKRARECLFWPGMSGDIKHFISSCEVCSTFQSANQPESLMPHDLPSRQWEKVGVDLFEFEGRNYLVTVDYFSNFWEIDRLENTTSTTIIKKLKSHFARYGSPCVLISDNGPQFTSENFKKFSSDFDFEHRTSSPYNSKANGKAESAVKTAKSLLRKNQDGDQFLALLNHRNTPSQATGTSPAQRFLNRRTRTLLPTTQTLLKPKLDHEAKDKLILSQKKQKRNFDKHSKDLPTLEEGDSVRLQPFRLGEKKWKKGVVARRLDDRSYEVEADGALYRRNRVHLRQTLNPPAAAVPDPNPASTPSSSQKSTKTTPSEPGLPAASPDKVRPSGTPSPDKVRLPGTPTATTAQPCSGAPTTPCSSRIPIRRSNREIKLNRSKDFVYN</sequence>
<dbReference type="CDD" id="cd09274">
    <property type="entry name" value="RNase_HI_RT_Ty3"/>
    <property type="match status" value="1"/>
</dbReference>
<dbReference type="InterPro" id="IPR001584">
    <property type="entry name" value="Integrase_cat-core"/>
</dbReference>
<dbReference type="SUPFAM" id="SSF56672">
    <property type="entry name" value="DNA/RNA polymerases"/>
    <property type="match status" value="1"/>
</dbReference>
<evidence type="ECO:0000256" key="7">
    <source>
        <dbReference type="SAM" id="MobiDB-lite"/>
    </source>
</evidence>
<dbReference type="AlphaFoldDB" id="A0AAN9BHF7"/>
<evidence type="ECO:0000259" key="8">
    <source>
        <dbReference type="PROSITE" id="PS50994"/>
    </source>
</evidence>
<dbReference type="Pfam" id="PF17921">
    <property type="entry name" value="Integrase_H2C2"/>
    <property type="match status" value="1"/>
</dbReference>